<dbReference type="GO" id="GO:0016020">
    <property type="term" value="C:membrane"/>
    <property type="evidence" value="ECO:0007669"/>
    <property type="project" value="UniProtKB-SubCell"/>
</dbReference>
<dbReference type="Pfam" id="PF07291">
    <property type="entry name" value="MauE"/>
    <property type="match status" value="1"/>
</dbReference>
<feature type="transmembrane region" description="Helical" evidence="8">
    <location>
        <begin position="80"/>
        <end position="101"/>
    </location>
</feature>
<feature type="transmembrane region" description="Helical" evidence="8">
    <location>
        <begin position="121"/>
        <end position="139"/>
    </location>
</feature>
<dbReference type="EMBL" id="JAAEDH010000022">
    <property type="protein sequence ID" value="MBR0656818.1"/>
    <property type="molecule type" value="Genomic_DNA"/>
</dbReference>
<feature type="domain" description="Methylamine utilisation protein MauE" evidence="9">
    <location>
        <begin position="14"/>
        <end position="138"/>
    </location>
</feature>
<reference evidence="10" key="1">
    <citation type="submission" date="2020-01" db="EMBL/GenBank/DDBJ databases">
        <authorList>
            <person name="Rat A."/>
        </authorList>
    </citation>
    <scope>NUCLEOTIDE SEQUENCE</scope>
    <source>
        <strain evidence="10">LMG 28251</strain>
    </source>
</reference>
<dbReference type="AlphaFoldDB" id="A0AAF1KQ03"/>
<keyword evidence="6 8" id="KW-1133">Transmembrane helix</keyword>
<comment type="subcellular location">
    <subcellularLocation>
        <location evidence="2">Membrane</location>
        <topology evidence="2">Multi-pass membrane protein</topology>
    </subcellularLocation>
</comment>
<keyword evidence="7 8" id="KW-0472">Membrane</keyword>
<protein>
    <recommendedName>
        <fullName evidence="4">Methylamine utilization protein MauE</fullName>
    </recommendedName>
</protein>
<evidence type="ECO:0000256" key="4">
    <source>
        <dbReference type="ARBA" id="ARBA00019078"/>
    </source>
</evidence>
<comment type="pathway">
    <text evidence="3">One-carbon metabolism; methylamine degradation.</text>
</comment>
<evidence type="ECO:0000256" key="2">
    <source>
        <dbReference type="ARBA" id="ARBA00004141"/>
    </source>
</evidence>
<evidence type="ECO:0000259" key="9">
    <source>
        <dbReference type="Pfam" id="PF07291"/>
    </source>
</evidence>
<keyword evidence="11" id="KW-1185">Reference proteome</keyword>
<evidence type="ECO:0000256" key="6">
    <source>
        <dbReference type="ARBA" id="ARBA00022989"/>
    </source>
</evidence>
<evidence type="ECO:0000313" key="11">
    <source>
        <dbReference type="Proteomes" id="UP001196068"/>
    </source>
</evidence>
<evidence type="ECO:0000256" key="8">
    <source>
        <dbReference type="SAM" id="Phobius"/>
    </source>
</evidence>
<organism evidence="10 11">
    <name type="scientific">Plastoroseomonas arctica</name>
    <dbReference type="NCBI Taxonomy" id="1509237"/>
    <lineage>
        <taxon>Bacteria</taxon>
        <taxon>Pseudomonadati</taxon>
        <taxon>Pseudomonadota</taxon>
        <taxon>Alphaproteobacteria</taxon>
        <taxon>Acetobacterales</taxon>
        <taxon>Acetobacteraceae</taxon>
        <taxon>Plastoroseomonas</taxon>
    </lineage>
</organism>
<comment type="function">
    <text evidence="1">May be specifically involved in the processing, transport, and/or maturation of the MADH beta-subunit.</text>
</comment>
<evidence type="ECO:0000256" key="5">
    <source>
        <dbReference type="ARBA" id="ARBA00022692"/>
    </source>
</evidence>
<keyword evidence="5 8" id="KW-0812">Transmembrane</keyword>
<gene>
    <name evidence="10" type="ORF">GXW79_17190</name>
</gene>
<dbReference type="InterPro" id="IPR009908">
    <property type="entry name" value="Methylamine_util_MauE"/>
</dbReference>
<feature type="transmembrane region" description="Helical" evidence="8">
    <location>
        <begin position="55"/>
        <end position="73"/>
    </location>
</feature>
<reference evidence="10" key="2">
    <citation type="journal article" date="2021" name="Syst. Appl. Microbiol.">
        <title>Roseomonas hellenica sp. nov., isolated from roots of wild-growing Alkanna tinctoria.</title>
        <authorList>
            <person name="Rat A."/>
            <person name="Naranjo H.D."/>
            <person name="Lebbe L."/>
            <person name="Cnockaert M."/>
            <person name="Krigas N."/>
            <person name="Grigoriadou K."/>
            <person name="Maloupa E."/>
            <person name="Willems A."/>
        </authorList>
    </citation>
    <scope>NUCLEOTIDE SEQUENCE</scope>
    <source>
        <strain evidence="10">LMG 28251</strain>
    </source>
</reference>
<name>A0AAF1KQ03_9PROT</name>
<evidence type="ECO:0000256" key="1">
    <source>
        <dbReference type="ARBA" id="ARBA00003475"/>
    </source>
</evidence>
<comment type="caution">
    <text evidence="10">The sequence shown here is derived from an EMBL/GenBank/DDBJ whole genome shotgun (WGS) entry which is preliminary data.</text>
</comment>
<dbReference type="GO" id="GO:0030416">
    <property type="term" value="P:methylamine metabolic process"/>
    <property type="evidence" value="ECO:0007669"/>
    <property type="project" value="InterPro"/>
</dbReference>
<evidence type="ECO:0000256" key="3">
    <source>
        <dbReference type="ARBA" id="ARBA00004856"/>
    </source>
</evidence>
<accession>A0AAF1KQ03</accession>
<evidence type="ECO:0000313" key="10">
    <source>
        <dbReference type="EMBL" id="MBR0656818.1"/>
    </source>
</evidence>
<dbReference type="RefSeq" id="WP_211875687.1">
    <property type="nucleotide sequence ID" value="NZ_JAAEDH010000022.1"/>
</dbReference>
<proteinExistence type="predicted"/>
<evidence type="ECO:0000256" key="7">
    <source>
        <dbReference type="ARBA" id="ARBA00023136"/>
    </source>
</evidence>
<dbReference type="Proteomes" id="UP001196068">
    <property type="component" value="Unassembled WGS sequence"/>
</dbReference>
<sequence length="142" mass="15016">MRQADRIAWPVPATRLVAWILALVFLATGLGKALDVAGFAAVLDEYRLFPRAPLLPIAALIVVVELGIAVGLAQPRWRHGGAIAAGAVSAANALVLTATLIRGIPLENCGCFGVFLGRPLTWATPIEDLILLTLAVFVARRT</sequence>